<dbReference type="EMBL" id="LLWH01000223">
    <property type="protein sequence ID" value="KQB51773.1"/>
    <property type="molecule type" value="Genomic_DNA"/>
</dbReference>
<dbReference type="OrthoDB" id="5288747at2"/>
<proteinExistence type="predicted"/>
<dbReference type="SUPFAM" id="SSF52540">
    <property type="entry name" value="P-loop containing nucleoside triphosphate hydrolases"/>
    <property type="match status" value="1"/>
</dbReference>
<dbReference type="InterPro" id="IPR027417">
    <property type="entry name" value="P-loop_NTPase"/>
</dbReference>
<dbReference type="RefSeq" id="WP_055104728.1">
    <property type="nucleotide sequence ID" value="NZ_LLWH01000223.1"/>
</dbReference>
<dbReference type="Proteomes" id="UP000050342">
    <property type="component" value="Unassembled WGS sequence"/>
</dbReference>
<name>A0A0Q0X3K3_9PSED</name>
<evidence type="ECO:0000313" key="2">
    <source>
        <dbReference type="Proteomes" id="UP000050342"/>
    </source>
</evidence>
<protein>
    <submittedName>
        <fullName evidence="1">Cellulose synthase</fullName>
    </submittedName>
</protein>
<dbReference type="NCBIfam" id="TIGR03371">
    <property type="entry name" value="cellulose_yhjQ"/>
    <property type="match status" value="1"/>
</dbReference>
<reference evidence="1 2" key="1">
    <citation type="submission" date="2015-10" db="EMBL/GenBank/DDBJ databases">
        <title>Pseudomonas helleri sp. nov. and Pseudomonas weihenstephanensis sp. nov., isolated from raw cows milk.</title>
        <authorList>
            <person name="Von Neubeck M."/>
            <person name="Huptas C."/>
            <person name="Wenning M."/>
            <person name="Scherer S."/>
        </authorList>
    </citation>
    <scope>NUCLEOTIDE SEQUENCE [LARGE SCALE GENOMIC DNA]</scope>
    <source>
        <strain evidence="1 2">BSTT44</strain>
    </source>
</reference>
<organism evidence="1 2">
    <name type="scientific">Pseudomonas endophytica</name>
    <dbReference type="NCBI Taxonomy" id="1563157"/>
    <lineage>
        <taxon>Bacteria</taxon>
        <taxon>Pseudomonadati</taxon>
        <taxon>Pseudomonadota</taxon>
        <taxon>Gammaproteobacteria</taxon>
        <taxon>Pseudomonadales</taxon>
        <taxon>Pseudomonadaceae</taxon>
        <taxon>Pseudomonas</taxon>
    </lineage>
</organism>
<dbReference type="AlphaFoldDB" id="A0A0Q0X3K3"/>
<dbReference type="InterPro" id="IPR017746">
    <property type="entry name" value="Cellulose_synthase_operon_BcsQ"/>
</dbReference>
<dbReference type="PANTHER" id="PTHR13696">
    <property type="entry name" value="P-LOOP CONTAINING NUCLEOSIDE TRIPHOSPHATE HYDROLASE"/>
    <property type="match status" value="1"/>
</dbReference>
<dbReference type="Pfam" id="PF06564">
    <property type="entry name" value="CBP_BcsQ"/>
    <property type="match status" value="1"/>
</dbReference>
<dbReference type="PANTHER" id="PTHR13696:SF52">
    <property type="entry name" value="PARA FAMILY PROTEIN CT_582"/>
    <property type="match status" value="1"/>
</dbReference>
<gene>
    <name evidence="1" type="ORF">AQS70_16900</name>
</gene>
<dbReference type="STRING" id="1563157.AQS70_16900"/>
<comment type="caution">
    <text evidence="1">The sequence shown here is derived from an EMBL/GenBank/DDBJ whole genome shotgun (WGS) entry which is preliminary data.</text>
</comment>
<evidence type="ECO:0000313" key="1">
    <source>
        <dbReference type="EMBL" id="KQB51773.1"/>
    </source>
</evidence>
<sequence>MISMSLQGIRGGVGTSSTLAALGYALSTLGQKVLVVDMCPENTLGLHFNLDFALPGGWARATLDNTAWHEAAWSIEPGLSVLPYGTLSAEQSGQLDVLLQEDPQLWGKRQDSIANGFDWVLFDLPQRLLGHATNPRCDIAMTVLNLDAASHALLQQPDFSFSRLLINRFDPASQLQRDLLLLWQHHFVNRLLPIHLHADEAMAEALAKREPTGRYAPGSLIAQDIISLASWCLLRSGRLE</sequence>
<dbReference type="Gene3D" id="3.40.50.300">
    <property type="entry name" value="P-loop containing nucleotide triphosphate hydrolases"/>
    <property type="match status" value="1"/>
</dbReference>
<dbReference type="InterPro" id="IPR050678">
    <property type="entry name" value="DNA_Partitioning_ATPase"/>
</dbReference>
<accession>A0A0Q0X3K3</accession>
<keyword evidence="2" id="KW-1185">Reference proteome</keyword>